<comment type="caution">
    <text evidence="4">The sequence shown here is derived from an EMBL/GenBank/DDBJ whole genome shotgun (WGS) entry which is preliminary data.</text>
</comment>
<dbReference type="Pfam" id="PF24626">
    <property type="entry name" value="SH3_Tf2-1"/>
    <property type="match status" value="1"/>
</dbReference>
<dbReference type="GO" id="GO:0003964">
    <property type="term" value="F:RNA-directed DNA polymerase activity"/>
    <property type="evidence" value="ECO:0007669"/>
    <property type="project" value="UniProtKB-KW"/>
</dbReference>
<evidence type="ECO:0000259" key="3">
    <source>
        <dbReference type="Pfam" id="PF24626"/>
    </source>
</evidence>
<dbReference type="Gene3D" id="3.30.420.10">
    <property type="entry name" value="Ribonuclease H-like superfamily/Ribonuclease H"/>
    <property type="match status" value="1"/>
</dbReference>
<dbReference type="InterPro" id="IPR041588">
    <property type="entry name" value="Integrase_H2C2"/>
</dbReference>
<dbReference type="SUPFAM" id="SSF53098">
    <property type="entry name" value="Ribonuclease H-like"/>
    <property type="match status" value="1"/>
</dbReference>
<proteinExistence type="predicted"/>
<keyword evidence="4" id="KW-0548">Nucleotidyltransferase</keyword>
<sequence>MDEAHRSKYSVHPGADKMYYDLRDRYWWPRMKKDIAEYVSKCLTCLKVKAEHQRPSGLLQQPEILTDGQSERTIQTLEYMLRACILDFKGSWDVHLPLVEFSYNNSYHSSVRCAPFEALYGRKCRSPIMWDEAGEGQLIGHELVQETTEKISQIKDRLKAARVVRFGKKGKLAPTFVGPFEIVEKVCPVAYRLDLPEELNGVHNTFHVSNLNKCLTDPTLQVPLDEIRVDAVEFFRRALDIFTKALCRERIEFLIDKLGMRSFTPETLKELADEAEEYQNRRDLPRDIPLDSVEVLRHDVKRSKSENKGKVSPEMELVLEQTQQGTSYEVSLSTEGVEELKRKVKIKDEKKKAFLTLRQKPDSHKMVLGGYCDEALKSKNFKEVSVTLITERFSRSDEVLKLKNFKKDASLKLSSIKSRKAPGVVKPEIGGNVNFEIKSQFMRELREDTFSRNKNDDACEHVERVLDIISLFNIPGVSHDAVMLPEGDETLYQAWVQYNDLLYKFPTHDINSHQKVNIFYNGLGTMNCQLLDSQGPIPGMTPAQALTSIQTMADHFQKWHDGASNRNIESSSNSEGIVAIVNKLENLDRDIKKLKENVHAIQVRCQIYRGTHLNKDFPLNEEVKSVEDVKYRDREAHGKIIQGLETKVKTLANEVEERANNGKFKECKTICTEDGSPLYTPFYYSPEEIEYFFANLGFSDNEKQETDNLGMAVALAALEATLKMKKKNLKKKSRV</sequence>
<evidence type="ECO:0000259" key="2">
    <source>
        <dbReference type="Pfam" id="PF17921"/>
    </source>
</evidence>
<keyword evidence="5" id="KW-1185">Reference proteome</keyword>
<dbReference type="EMBL" id="BQNB010011761">
    <property type="protein sequence ID" value="GJS94811.1"/>
    <property type="molecule type" value="Genomic_DNA"/>
</dbReference>
<feature type="domain" description="Integrase zinc-binding" evidence="2">
    <location>
        <begin position="2"/>
        <end position="50"/>
    </location>
</feature>
<dbReference type="PANTHER" id="PTHR45835">
    <property type="entry name" value="YALI0A06105P"/>
    <property type="match status" value="1"/>
</dbReference>
<reference evidence="4" key="1">
    <citation type="journal article" date="2022" name="Int. J. Mol. Sci.">
        <title>Draft Genome of Tanacetum Coccineum: Genomic Comparison of Closely Related Tanacetum-Family Plants.</title>
        <authorList>
            <person name="Yamashiro T."/>
            <person name="Shiraishi A."/>
            <person name="Nakayama K."/>
            <person name="Satake H."/>
        </authorList>
    </citation>
    <scope>NUCLEOTIDE SEQUENCE</scope>
</reference>
<evidence type="ECO:0000313" key="4">
    <source>
        <dbReference type="EMBL" id="GJS94811.1"/>
    </source>
</evidence>
<organism evidence="4 5">
    <name type="scientific">Tanacetum coccineum</name>
    <dbReference type="NCBI Taxonomy" id="301880"/>
    <lineage>
        <taxon>Eukaryota</taxon>
        <taxon>Viridiplantae</taxon>
        <taxon>Streptophyta</taxon>
        <taxon>Embryophyta</taxon>
        <taxon>Tracheophyta</taxon>
        <taxon>Spermatophyta</taxon>
        <taxon>Magnoliopsida</taxon>
        <taxon>eudicotyledons</taxon>
        <taxon>Gunneridae</taxon>
        <taxon>Pentapetalae</taxon>
        <taxon>asterids</taxon>
        <taxon>campanulids</taxon>
        <taxon>Asterales</taxon>
        <taxon>Asteraceae</taxon>
        <taxon>Asteroideae</taxon>
        <taxon>Anthemideae</taxon>
        <taxon>Anthemidinae</taxon>
        <taxon>Tanacetum</taxon>
    </lineage>
</organism>
<reference evidence="4" key="2">
    <citation type="submission" date="2022-01" db="EMBL/GenBank/DDBJ databases">
        <authorList>
            <person name="Yamashiro T."/>
            <person name="Shiraishi A."/>
            <person name="Satake H."/>
            <person name="Nakayama K."/>
        </authorList>
    </citation>
    <scope>NUCLEOTIDE SEQUENCE</scope>
</reference>
<feature type="coiled-coil region" evidence="1">
    <location>
        <begin position="577"/>
        <end position="604"/>
    </location>
</feature>
<feature type="domain" description="Tf2-1-like SH3-like" evidence="3">
    <location>
        <begin position="158"/>
        <end position="214"/>
    </location>
</feature>
<dbReference type="Gene3D" id="1.10.340.70">
    <property type="match status" value="1"/>
</dbReference>
<dbReference type="PANTHER" id="PTHR45835:SF99">
    <property type="entry name" value="CHROMO DOMAIN-CONTAINING PROTEIN-RELATED"/>
    <property type="match status" value="1"/>
</dbReference>
<keyword evidence="1" id="KW-0175">Coiled coil</keyword>
<dbReference type="Pfam" id="PF17921">
    <property type="entry name" value="Integrase_H2C2"/>
    <property type="match status" value="1"/>
</dbReference>
<gene>
    <name evidence="4" type="ORF">Tco_0801779</name>
</gene>
<dbReference type="InterPro" id="IPR056924">
    <property type="entry name" value="SH3_Tf2-1"/>
</dbReference>
<evidence type="ECO:0000256" key="1">
    <source>
        <dbReference type="SAM" id="Coils"/>
    </source>
</evidence>
<dbReference type="Proteomes" id="UP001151760">
    <property type="component" value="Unassembled WGS sequence"/>
</dbReference>
<protein>
    <submittedName>
        <fullName evidence="4">Reverse transcriptase domain-containing protein</fullName>
    </submittedName>
</protein>
<keyword evidence="4" id="KW-0808">Transferase</keyword>
<accession>A0ABQ4ZZ88</accession>
<evidence type="ECO:0000313" key="5">
    <source>
        <dbReference type="Proteomes" id="UP001151760"/>
    </source>
</evidence>
<dbReference type="InterPro" id="IPR036397">
    <property type="entry name" value="RNaseH_sf"/>
</dbReference>
<name>A0ABQ4ZZ88_9ASTR</name>
<dbReference type="InterPro" id="IPR012337">
    <property type="entry name" value="RNaseH-like_sf"/>
</dbReference>
<keyword evidence="4" id="KW-0695">RNA-directed DNA polymerase</keyword>